<comment type="caution">
    <text evidence="9">The sequence shown here is derived from an EMBL/GenBank/DDBJ whole genome shotgun (WGS) entry which is preliminary data.</text>
</comment>
<dbReference type="PANTHER" id="PTHR21716:SF53">
    <property type="entry name" value="PERMEASE PERM-RELATED"/>
    <property type="match status" value="1"/>
</dbReference>
<feature type="transmembrane region" description="Helical" evidence="8">
    <location>
        <begin position="67"/>
        <end position="92"/>
    </location>
</feature>
<feature type="transmembrane region" description="Helical" evidence="8">
    <location>
        <begin position="154"/>
        <end position="180"/>
    </location>
</feature>
<evidence type="ECO:0000256" key="5">
    <source>
        <dbReference type="ARBA" id="ARBA00022692"/>
    </source>
</evidence>
<evidence type="ECO:0000256" key="4">
    <source>
        <dbReference type="ARBA" id="ARBA00022475"/>
    </source>
</evidence>
<evidence type="ECO:0000256" key="1">
    <source>
        <dbReference type="ARBA" id="ARBA00004651"/>
    </source>
</evidence>
<dbReference type="EMBL" id="JAUSSU010000006">
    <property type="protein sequence ID" value="MDQ0113860.1"/>
    <property type="molecule type" value="Genomic_DNA"/>
</dbReference>
<dbReference type="RefSeq" id="WP_307205119.1">
    <property type="nucleotide sequence ID" value="NZ_JAUSSU010000006.1"/>
</dbReference>
<evidence type="ECO:0000256" key="8">
    <source>
        <dbReference type="SAM" id="Phobius"/>
    </source>
</evidence>
<protein>
    <submittedName>
        <fullName evidence="9">PurR-regulated permease PerM</fullName>
    </submittedName>
</protein>
<feature type="transmembrane region" description="Helical" evidence="8">
    <location>
        <begin position="281"/>
        <end position="303"/>
    </location>
</feature>
<keyword evidence="5 8" id="KW-0812">Transmembrane</keyword>
<keyword evidence="6 8" id="KW-1133">Transmembrane helix</keyword>
<evidence type="ECO:0000256" key="2">
    <source>
        <dbReference type="ARBA" id="ARBA00009773"/>
    </source>
</evidence>
<comment type="similarity">
    <text evidence="2">Belongs to the autoinducer-2 exporter (AI-2E) (TC 2.A.86) family.</text>
</comment>
<evidence type="ECO:0000256" key="3">
    <source>
        <dbReference type="ARBA" id="ARBA00022448"/>
    </source>
</evidence>
<feature type="transmembrane region" description="Helical" evidence="8">
    <location>
        <begin position="7"/>
        <end position="25"/>
    </location>
</feature>
<keyword evidence="7 8" id="KW-0472">Membrane</keyword>
<proteinExistence type="inferred from homology"/>
<dbReference type="InterPro" id="IPR002549">
    <property type="entry name" value="AI-2E-like"/>
</dbReference>
<feature type="transmembrane region" description="Helical" evidence="8">
    <location>
        <begin position="221"/>
        <end position="238"/>
    </location>
</feature>
<comment type="subcellular location">
    <subcellularLocation>
        <location evidence="1">Cell membrane</location>
        <topology evidence="1">Multi-pass membrane protein</topology>
    </subcellularLocation>
</comment>
<dbReference type="PANTHER" id="PTHR21716">
    <property type="entry name" value="TRANSMEMBRANE PROTEIN"/>
    <property type="match status" value="1"/>
</dbReference>
<keyword evidence="3" id="KW-0813">Transport</keyword>
<evidence type="ECO:0000313" key="9">
    <source>
        <dbReference type="EMBL" id="MDQ0113860.1"/>
    </source>
</evidence>
<gene>
    <name evidence="9" type="ORF">J2T15_003303</name>
</gene>
<dbReference type="Proteomes" id="UP001229346">
    <property type="component" value="Unassembled WGS sequence"/>
</dbReference>
<evidence type="ECO:0000256" key="6">
    <source>
        <dbReference type="ARBA" id="ARBA00022989"/>
    </source>
</evidence>
<keyword evidence="10" id="KW-1185">Reference proteome</keyword>
<feature type="transmembrane region" description="Helical" evidence="8">
    <location>
        <begin position="31"/>
        <end position="55"/>
    </location>
</feature>
<accession>A0ABT9U5A5</accession>
<feature type="transmembrane region" description="Helical" evidence="8">
    <location>
        <begin position="244"/>
        <end position="274"/>
    </location>
</feature>
<dbReference type="Pfam" id="PF01594">
    <property type="entry name" value="AI-2E_transport"/>
    <property type="match status" value="1"/>
</dbReference>
<evidence type="ECO:0000313" key="10">
    <source>
        <dbReference type="Proteomes" id="UP001229346"/>
    </source>
</evidence>
<organism evidence="9 10">
    <name type="scientific">Paenibacillus harenae</name>
    <dbReference type="NCBI Taxonomy" id="306543"/>
    <lineage>
        <taxon>Bacteria</taxon>
        <taxon>Bacillati</taxon>
        <taxon>Bacillota</taxon>
        <taxon>Bacilli</taxon>
        <taxon>Bacillales</taxon>
        <taxon>Paenibacillaceae</taxon>
        <taxon>Paenibacillus</taxon>
    </lineage>
</organism>
<evidence type="ECO:0000256" key="7">
    <source>
        <dbReference type="ARBA" id="ARBA00023136"/>
    </source>
</evidence>
<keyword evidence="4" id="KW-1003">Cell membrane</keyword>
<feature type="transmembrane region" description="Helical" evidence="8">
    <location>
        <begin position="315"/>
        <end position="340"/>
    </location>
</feature>
<reference evidence="9 10" key="1">
    <citation type="submission" date="2023-07" db="EMBL/GenBank/DDBJ databases">
        <title>Sorghum-associated microbial communities from plants grown in Nebraska, USA.</title>
        <authorList>
            <person name="Schachtman D."/>
        </authorList>
    </citation>
    <scope>NUCLEOTIDE SEQUENCE [LARGE SCALE GENOMIC DNA]</scope>
    <source>
        <strain evidence="9 10">CC482</strain>
    </source>
</reference>
<name>A0ABT9U5A5_PAEHA</name>
<sequence length="359" mass="40547">MTKLNNFNRYCISIILFLVIVYLGAKVNFIFKPIVSLFTVITIPLMLSVFFYYLLRPLVDQMERYKINRMLAILLIYAAISIMLVVFGILVWPPLREQLTMLADNAPSLFDALNDQVKVLERNELWSRFIPEDRSPLSALTQYLNKGYTFVSNYINGMFALFSNIAIILIIFPIILFYMLKEGNRFGLAFVNLVPLRFRKDAAEVVSDIDEALSSFIVGKVIINIALGLLMYIGFLVIDLPYALLLTAVAVILNFIPFIGSFISSIPVVIIGFIESPSTAIWSVVVITAAQQIQDNLIAPYVYGKQLDIHPLTTIILVLVGGDLAGIIGILIVIPVYMIIKIVATKGYRLFWQKQWEEA</sequence>